<sequence length="205" mass="23306">MIPCIVTAAGLSRRFEGNKLLFKYHDRPLIAQTINNIAESKKIGKIIVVTGYMNKEIEDAVIKYVRDERLVFVYNPSYQEGMSSSVKKGVEALISKKERIDGVMVNPGDAAWIHPFIYDLVVDVFYRHRPVIAVASYNGRRGHPIIFSSSLISDLASIDESTRGLKKVLEKYSNSILQIETRYPGVILDFDSYLDYIRVKNALMR</sequence>
<dbReference type="GO" id="GO:0016779">
    <property type="term" value="F:nucleotidyltransferase activity"/>
    <property type="evidence" value="ECO:0007669"/>
    <property type="project" value="UniProtKB-ARBA"/>
</dbReference>
<dbReference type="CDD" id="cd04182">
    <property type="entry name" value="GT_2_like_f"/>
    <property type="match status" value="1"/>
</dbReference>
<accession>D5U0Y0</accession>
<evidence type="ECO:0000259" key="1">
    <source>
        <dbReference type="Pfam" id="PF12804"/>
    </source>
</evidence>
<dbReference type="InterPro" id="IPR025877">
    <property type="entry name" value="MobA-like_NTP_Trfase"/>
</dbReference>
<evidence type="ECO:0000313" key="3">
    <source>
        <dbReference type="Proteomes" id="UP000002376"/>
    </source>
</evidence>
<dbReference type="InterPro" id="IPR029044">
    <property type="entry name" value="Nucleotide-diphossugar_trans"/>
</dbReference>
<dbReference type="HOGENOM" id="CLU_061980_1_1_2"/>
<dbReference type="PANTHER" id="PTHR43777">
    <property type="entry name" value="MOLYBDENUM COFACTOR CYTIDYLYLTRANSFERASE"/>
    <property type="match status" value="1"/>
</dbReference>
<dbReference type="Pfam" id="PF12804">
    <property type="entry name" value="NTP_transf_3"/>
    <property type="match status" value="1"/>
</dbReference>
<dbReference type="Gene3D" id="3.90.550.10">
    <property type="entry name" value="Spore Coat Polysaccharide Biosynthesis Protein SpsA, Chain A"/>
    <property type="match status" value="1"/>
</dbReference>
<dbReference type="AlphaFoldDB" id="D5U0Y0"/>
<keyword evidence="3" id="KW-1185">Reference proteome</keyword>
<dbReference type="RefSeq" id="WP_013129373.1">
    <property type="nucleotide sequence ID" value="NC_014160.1"/>
</dbReference>
<reference evidence="3" key="2">
    <citation type="journal article" date="2010" name="Stand. Genomic Sci.">
        <title>Complete genome sequence of Thermosphaera aggregans type strain (M11TLT).</title>
        <authorList>
            <person name="Spring S."/>
            <person name="Rachel R."/>
            <person name="Lapidus A."/>
            <person name="Davenport K."/>
            <person name="Tice H."/>
            <person name="Copeland A."/>
            <person name="Cheng J.-F."/>
            <person name="Lucas S."/>
            <person name="Chen F."/>
            <person name="Nolan M."/>
            <person name="Bruce D."/>
            <person name="Goodwin L."/>
            <person name="Pitluck S."/>
            <person name="Ivanova N."/>
            <person name="Mavromatis K."/>
            <person name="Ovchinnikova G."/>
            <person name="Pati A."/>
            <person name="Chen A."/>
            <person name="Palaniappan K."/>
            <person name="Land M."/>
            <person name="Hauser L."/>
            <person name="Chang Y.-J."/>
            <person name="Jeffries C.C."/>
            <person name="Brettin T."/>
            <person name="Detter J.C."/>
            <person name="Tapia R."/>
            <person name="Han C."/>
            <person name="Heimerl T."/>
            <person name="Weikl F."/>
            <person name="Brambilla E."/>
            <person name="Goker M."/>
            <person name="Bristow J."/>
            <person name="Eisen J.A."/>
            <person name="Markowitz V."/>
            <person name="Hugenholtz P."/>
            <person name="Kyrpides N.C."/>
            <person name="Klenk H.-P."/>
        </authorList>
    </citation>
    <scope>NUCLEOTIDE SEQUENCE [LARGE SCALE GENOMIC DNA]</scope>
    <source>
        <strain evidence="3">DSM 11486 / M11TL</strain>
    </source>
</reference>
<name>D5U0Y0_THEAM</name>
<dbReference type="STRING" id="633148.Tagg_0505"/>
<dbReference type="Proteomes" id="UP000002376">
    <property type="component" value="Chromosome"/>
</dbReference>
<evidence type="ECO:0000313" key="2">
    <source>
        <dbReference type="EMBL" id="ADG90780.1"/>
    </source>
</evidence>
<dbReference type="SUPFAM" id="SSF53448">
    <property type="entry name" value="Nucleotide-diphospho-sugar transferases"/>
    <property type="match status" value="1"/>
</dbReference>
<proteinExistence type="predicted"/>
<protein>
    <recommendedName>
        <fullName evidence="1">MobA-like NTP transferase domain-containing protein</fullName>
    </recommendedName>
</protein>
<reference evidence="2 3" key="1">
    <citation type="journal article" date="2010" name="Stand. Genomic Sci.">
        <title>Complete genome sequence of Thermosphaera aggregans type strain (M11TL).</title>
        <authorList>
            <person name="Spring S."/>
            <person name="Rachel R."/>
            <person name="Lapidus A."/>
            <person name="Davenport K."/>
            <person name="Tice H."/>
            <person name="Copeland A."/>
            <person name="Cheng J.F."/>
            <person name="Lucas S."/>
            <person name="Chen F."/>
            <person name="Nolan M."/>
            <person name="Bruce D."/>
            <person name="Goodwin L."/>
            <person name="Pitluck S."/>
            <person name="Ivanova N."/>
            <person name="Mavromatis K."/>
            <person name="Ovchinnikova G."/>
            <person name="Pati A."/>
            <person name="Chen A."/>
            <person name="Palaniappan K."/>
            <person name="Land M."/>
            <person name="Hauser L."/>
            <person name="Chang Y.J."/>
            <person name="Jeffries C.C."/>
            <person name="Brettin T."/>
            <person name="Detter J.C."/>
            <person name="Tapia R."/>
            <person name="Han C."/>
            <person name="Heimerl T."/>
            <person name="Weikl F."/>
            <person name="Brambilla E."/>
            <person name="Goker M."/>
            <person name="Bristow J."/>
            <person name="Eisen J.A."/>
            <person name="Markowitz V."/>
            <person name="Hugenholtz P."/>
            <person name="Kyrpides N.C."/>
            <person name="Klenk H.P."/>
        </authorList>
    </citation>
    <scope>NUCLEOTIDE SEQUENCE [LARGE SCALE GENOMIC DNA]</scope>
    <source>
        <strain evidence="3">DSM 11486 / M11TL</strain>
    </source>
</reference>
<dbReference type="EMBL" id="CP001939">
    <property type="protein sequence ID" value="ADG90780.1"/>
    <property type="molecule type" value="Genomic_DNA"/>
</dbReference>
<dbReference type="PANTHER" id="PTHR43777:SF1">
    <property type="entry name" value="MOLYBDENUM COFACTOR CYTIDYLYLTRANSFERASE"/>
    <property type="match status" value="1"/>
</dbReference>
<dbReference type="eggNOG" id="arCOG01873">
    <property type="taxonomic scope" value="Archaea"/>
</dbReference>
<dbReference type="OrthoDB" id="28434at2157"/>
<dbReference type="GeneID" id="9165519"/>
<reference key="3">
    <citation type="submission" date="2010-02" db="EMBL/GenBank/DDBJ databases">
        <title>Complete genome sequence of Thermosphaera aggregans type strain (M11TL).</title>
        <authorList>
            <consortium name="US DOE Joint Genome Institute (JGI-PGF)"/>
            <person name="Spring S."/>
            <person name="Lapidus A."/>
            <person name="Munk C."/>
            <person name="Schroeder M."/>
            <person name="Glavina Del Rio T."/>
            <person name="Tice H."/>
            <person name="Copeland A."/>
            <person name="Cheng J.-F."/>
            <person name="Lucas S."/>
            <person name="Chen F."/>
            <person name="Nolan M."/>
            <person name="Bruce D."/>
            <person name="Goodwin L."/>
            <person name="Pitluck S."/>
            <person name="Ivanova N."/>
            <person name="Mavromatis K."/>
            <person name="Ovchinnikova G."/>
            <person name="Pati A."/>
            <person name="Chen A."/>
            <person name="Palaniappan K."/>
            <person name="Land M."/>
            <person name="Hauser L."/>
            <person name="Chang Y.-J."/>
            <person name="Jeffries C.C."/>
            <person name="Brettin T."/>
            <person name="Detter J.C."/>
            <person name="Tapia R."/>
            <person name="Han C."/>
            <person name="Chain P."/>
            <person name="Heimerl T."/>
            <person name="Weik F."/>
            <person name="Goker M."/>
            <person name="Rachel R."/>
            <person name="Bristow J."/>
            <person name="Eisen J.A."/>
            <person name="Markowitz V."/>
            <person name="Hugenholtz P."/>
            <person name="Kyrpides N.C."/>
            <person name="Klenk H.-P."/>
        </authorList>
    </citation>
    <scope>NUCLEOTIDE SEQUENCE</scope>
    <source>
        <strain>DSM 11486</strain>
    </source>
</reference>
<dbReference type="KEGG" id="tag:Tagg_0505"/>
<organism evidence="2 3">
    <name type="scientific">Thermosphaera aggregans (strain DSM 11486 / M11TL)</name>
    <dbReference type="NCBI Taxonomy" id="633148"/>
    <lineage>
        <taxon>Archaea</taxon>
        <taxon>Thermoproteota</taxon>
        <taxon>Thermoprotei</taxon>
        <taxon>Desulfurococcales</taxon>
        <taxon>Desulfurococcaceae</taxon>
        <taxon>Thermosphaera</taxon>
    </lineage>
</organism>
<gene>
    <name evidence="2" type="ordered locus">Tagg_0505</name>
</gene>
<feature type="domain" description="MobA-like NTP transferase" evidence="1">
    <location>
        <begin position="4"/>
        <end position="172"/>
    </location>
</feature>